<dbReference type="EMBL" id="CAJJDO010000056">
    <property type="protein sequence ID" value="CAD8172148.1"/>
    <property type="molecule type" value="Genomic_DNA"/>
</dbReference>
<reference evidence="2" key="1">
    <citation type="submission" date="2021-01" db="EMBL/GenBank/DDBJ databases">
        <authorList>
            <consortium name="Genoscope - CEA"/>
            <person name="William W."/>
        </authorList>
    </citation>
    <scope>NUCLEOTIDE SEQUENCE</scope>
</reference>
<evidence type="ECO:0000313" key="3">
    <source>
        <dbReference type="Proteomes" id="UP000689195"/>
    </source>
</evidence>
<feature type="repeat" description="WD" evidence="1">
    <location>
        <begin position="152"/>
        <end position="186"/>
    </location>
</feature>
<comment type="caution">
    <text evidence="2">The sequence shown here is derived from an EMBL/GenBank/DDBJ whole genome shotgun (WGS) entry which is preliminary data.</text>
</comment>
<dbReference type="Proteomes" id="UP000689195">
    <property type="component" value="Unassembled WGS sequence"/>
</dbReference>
<protein>
    <recommendedName>
        <fullName evidence="4">WD40-repeat-containing domain</fullName>
    </recommendedName>
</protein>
<name>A0A8S1V3Y1_9CILI</name>
<dbReference type="GO" id="GO:0097361">
    <property type="term" value="C:cytosolic [4Fe-4S] assembly targeting complex"/>
    <property type="evidence" value="ECO:0007669"/>
    <property type="project" value="TreeGrafter"/>
</dbReference>
<gene>
    <name evidence="2" type="ORF">PPENT_87.1.T0560112</name>
</gene>
<keyword evidence="3" id="KW-1185">Reference proteome</keyword>
<keyword evidence="1" id="KW-0853">WD repeat</keyword>
<evidence type="ECO:0000313" key="2">
    <source>
        <dbReference type="EMBL" id="CAD8172148.1"/>
    </source>
</evidence>
<dbReference type="SMART" id="SM00320">
    <property type="entry name" value="WD40"/>
    <property type="match status" value="2"/>
</dbReference>
<dbReference type="Pfam" id="PF00400">
    <property type="entry name" value="WD40"/>
    <property type="match status" value="1"/>
</dbReference>
<dbReference type="InterPro" id="IPR001680">
    <property type="entry name" value="WD40_rpt"/>
</dbReference>
<dbReference type="PANTHER" id="PTHR19920">
    <property type="entry name" value="WD40 PROTEIN CIAO1"/>
    <property type="match status" value="1"/>
</dbReference>
<dbReference type="AlphaFoldDB" id="A0A8S1V3Y1"/>
<evidence type="ECO:0000256" key="1">
    <source>
        <dbReference type="PROSITE-ProRule" id="PRU00221"/>
    </source>
</evidence>
<dbReference type="PROSITE" id="PS50082">
    <property type="entry name" value="WD_REPEATS_2"/>
    <property type="match status" value="1"/>
</dbReference>
<dbReference type="GO" id="GO:0016226">
    <property type="term" value="P:iron-sulfur cluster assembly"/>
    <property type="evidence" value="ECO:0007669"/>
    <property type="project" value="TreeGrafter"/>
</dbReference>
<accession>A0A8S1V3Y1</accession>
<dbReference type="PROSITE" id="PS50294">
    <property type="entry name" value="WD_REPEATS_REGION"/>
    <property type="match status" value="1"/>
</dbReference>
<dbReference type="PANTHER" id="PTHR19920:SF0">
    <property type="entry name" value="CYTOSOLIC IRON-SULFUR PROTEIN ASSEMBLY PROTEIN CIAO1-RELATED"/>
    <property type="match status" value="1"/>
</dbReference>
<organism evidence="2 3">
    <name type="scientific">Paramecium pentaurelia</name>
    <dbReference type="NCBI Taxonomy" id="43138"/>
    <lineage>
        <taxon>Eukaryota</taxon>
        <taxon>Sar</taxon>
        <taxon>Alveolata</taxon>
        <taxon>Ciliophora</taxon>
        <taxon>Intramacronucleata</taxon>
        <taxon>Oligohymenophorea</taxon>
        <taxon>Peniculida</taxon>
        <taxon>Parameciidae</taxon>
        <taxon>Paramecium</taxon>
    </lineage>
</organism>
<proteinExistence type="predicted"/>
<sequence>MNSQSIVNQLEDKVQEYLQGVQQQLDSSFNRIEAFLDQIPPPPYPPVPQNNVNFVLPVIQISQPLILTLANQVIQEIKPLINLTIHNQIKQTQPQQIQQQKIEQPIIINNPQQFNLMPFTYFYQRINQLDKLNIIIKVFEFKLEKLKKTQRLSYHPSDVTTLNFIQKQNQFISGSGNGQIIIWSMNENSQWACQQKLNNHSNFINYLIINNNEDVMISGTFVCSQTISDHTRYVLGLSLNDEKNRVISYGNDNLILIIELSFQDQKWNVIQKISVEQKGRRLCFKSDNEFPFQPQCKEQMHVYEMSSINKQYSKTKEIYVKNGFNSCSYLFPQQYIKQKCLVVNKNGYNDNLIRKNQNGDFITHQSIDFGYTDIYGQMSEDGEYLITWDQKSKEIQIRKYHQV</sequence>
<evidence type="ECO:0008006" key="4">
    <source>
        <dbReference type="Google" id="ProtNLM"/>
    </source>
</evidence>